<accession>A0A6G9Z9P3</accession>
<keyword evidence="2" id="KW-0812">Transmembrane</keyword>
<keyword evidence="2" id="KW-0472">Membrane</keyword>
<name>A0A6G9Z9P3_9NOCA</name>
<evidence type="ECO:0000313" key="3">
    <source>
        <dbReference type="EMBL" id="QIS21733.1"/>
    </source>
</evidence>
<proteinExistence type="predicted"/>
<feature type="compositionally biased region" description="Polar residues" evidence="1">
    <location>
        <begin position="215"/>
        <end position="235"/>
    </location>
</feature>
<dbReference type="EMBL" id="CP046173">
    <property type="protein sequence ID" value="QIS21733.1"/>
    <property type="molecule type" value="Genomic_DNA"/>
</dbReference>
<feature type="compositionally biased region" description="Gly residues" evidence="1">
    <location>
        <begin position="238"/>
        <end position="259"/>
    </location>
</feature>
<protein>
    <submittedName>
        <fullName evidence="3">Uncharacterized protein</fullName>
    </submittedName>
</protein>
<evidence type="ECO:0000313" key="4">
    <source>
        <dbReference type="Proteomes" id="UP000500953"/>
    </source>
</evidence>
<dbReference type="AlphaFoldDB" id="A0A6G9Z9P3"/>
<feature type="compositionally biased region" description="Basic and acidic residues" evidence="1">
    <location>
        <begin position="10"/>
        <end position="21"/>
    </location>
</feature>
<dbReference type="RefSeq" id="WP_167489009.1">
    <property type="nucleotide sequence ID" value="NZ_CP046173.1"/>
</dbReference>
<reference evidence="3 4" key="1">
    <citation type="journal article" date="2019" name="ACS Chem. Biol.">
        <title>Identification and Mobilization of a Cryptic Antibiotic Biosynthesis Gene Locus from a Human-Pathogenic Nocardia Isolate.</title>
        <authorList>
            <person name="Herisse M."/>
            <person name="Ishida K."/>
            <person name="Porter J.L."/>
            <person name="Howden B."/>
            <person name="Hertweck C."/>
            <person name="Stinear T.P."/>
            <person name="Pidot S.J."/>
        </authorList>
    </citation>
    <scope>NUCLEOTIDE SEQUENCE [LARGE SCALE GENOMIC DNA]</scope>
    <source>
        <strain evidence="3 4">AUSMDU00012715</strain>
    </source>
</reference>
<sequence>MATEHPGFSPDDHKSSDDVTEKLTTPGFAEPAAALPGMPNPLEPASGAMDSDPTAEISGQGEPTRRLRGSIQRQEEGITKPRPPTLAETRAREKARKRAEEAERAAAEALEEKRRRRKKMMIGGAAVVGVAAVVGAGYLVYEAATTPDEPTTTAYCTVTDANGNPQTVVNDDDCVRAQSYATGAGTYHAGMPPIFILGNGTQYRYYYGGNNTVGRPPTGGSTIEPSRGTVSTKSGTVVRGGLGAKSGGGSGGGSKSGGS</sequence>
<dbReference type="Proteomes" id="UP000500953">
    <property type="component" value="Chromosome"/>
</dbReference>
<organism evidence="3 4">
    <name type="scientific">Nocardia terpenica</name>
    <dbReference type="NCBI Taxonomy" id="455432"/>
    <lineage>
        <taxon>Bacteria</taxon>
        <taxon>Bacillati</taxon>
        <taxon>Actinomycetota</taxon>
        <taxon>Actinomycetes</taxon>
        <taxon>Mycobacteriales</taxon>
        <taxon>Nocardiaceae</taxon>
        <taxon>Nocardia</taxon>
    </lineage>
</organism>
<evidence type="ECO:0000256" key="1">
    <source>
        <dbReference type="SAM" id="MobiDB-lite"/>
    </source>
</evidence>
<gene>
    <name evidence="3" type="ORF">F6W96_28740</name>
</gene>
<feature type="region of interest" description="Disordered" evidence="1">
    <location>
        <begin position="215"/>
        <end position="259"/>
    </location>
</feature>
<keyword evidence="2" id="KW-1133">Transmembrane helix</keyword>
<feature type="region of interest" description="Disordered" evidence="1">
    <location>
        <begin position="1"/>
        <end position="100"/>
    </location>
</feature>
<feature type="transmembrane region" description="Helical" evidence="2">
    <location>
        <begin position="120"/>
        <end position="141"/>
    </location>
</feature>
<evidence type="ECO:0000256" key="2">
    <source>
        <dbReference type="SAM" id="Phobius"/>
    </source>
</evidence>